<name>A0A915E341_9BILA</name>
<dbReference type="Proteomes" id="UP000887574">
    <property type="component" value="Unplaced"/>
</dbReference>
<protein>
    <submittedName>
        <fullName evidence="2">Uncharacterized protein</fullName>
    </submittedName>
</protein>
<accession>A0A915E341</accession>
<proteinExistence type="predicted"/>
<evidence type="ECO:0000313" key="2">
    <source>
        <dbReference type="WBParaSite" id="jg25966"/>
    </source>
</evidence>
<evidence type="ECO:0000313" key="1">
    <source>
        <dbReference type="Proteomes" id="UP000887574"/>
    </source>
</evidence>
<sequence>MMDASEAVAALQVNSFFPYSGMPTYRSIDTAAIKRNFRKRQNASNHYLSGGSHQFNGLCEAEFPRAQLTLTCGGLPLKSKVDIRGGANLTIASQWTDKMDM</sequence>
<dbReference type="AlphaFoldDB" id="A0A915E341"/>
<dbReference type="WBParaSite" id="jg25966">
    <property type="protein sequence ID" value="jg25966"/>
    <property type="gene ID" value="jg25966"/>
</dbReference>
<reference evidence="2" key="1">
    <citation type="submission" date="2022-11" db="UniProtKB">
        <authorList>
            <consortium name="WormBaseParasite"/>
        </authorList>
    </citation>
    <scope>IDENTIFICATION</scope>
</reference>
<organism evidence="1 2">
    <name type="scientific">Ditylenchus dipsaci</name>
    <dbReference type="NCBI Taxonomy" id="166011"/>
    <lineage>
        <taxon>Eukaryota</taxon>
        <taxon>Metazoa</taxon>
        <taxon>Ecdysozoa</taxon>
        <taxon>Nematoda</taxon>
        <taxon>Chromadorea</taxon>
        <taxon>Rhabditida</taxon>
        <taxon>Tylenchina</taxon>
        <taxon>Tylenchomorpha</taxon>
        <taxon>Sphaerularioidea</taxon>
        <taxon>Anguinidae</taxon>
        <taxon>Anguininae</taxon>
        <taxon>Ditylenchus</taxon>
    </lineage>
</organism>
<keyword evidence="1" id="KW-1185">Reference proteome</keyword>